<evidence type="ECO:0000313" key="2">
    <source>
        <dbReference type="Proteomes" id="UP000320421"/>
    </source>
</evidence>
<gene>
    <name evidence="1" type="ORF">HG66A1_35850</name>
</gene>
<dbReference type="Proteomes" id="UP000320421">
    <property type="component" value="Chromosome"/>
</dbReference>
<protein>
    <submittedName>
        <fullName evidence="1">Uncharacterized protein</fullName>
    </submittedName>
</protein>
<sequence>MCNFDLYFTLVQRLSAFTTDKWLLQTTTALCFSLIYQTVVGCHFSQ</sequence>
<name>A0A517PQZ8_9PLAN</name>
<keyword evidence="2" id="KW-1185">Reference proteome</keyword>
<dbReference type="RefSeq" id="WP_197993525.1">
    <property type="nucleotide sequence ID" value="NZ_CP036266.1"/>
</dbReference>
<organism evidence="1 2">
    <name type="scientific">Gimesia chilikensis</name>
    <dbReference type="NCBI Taxonomy" id="2605989"/>
    <lineage>
        <taxon>Bacteria</taxon>
        <taxon>Pseudomonadati</taxon>
        <taxon>Planctomycetota</taxon>
        <taxon>Planctomycetia</taxon>
        <taxon>Planctomycetales</taxon>
        <taxon>Planctomycetaceae</taxon>
        <taxon>Gimesia</taxon>
    </lineage>
</organism>
<accession>A0A517PQZ8</accession>
<reference evidence="1 2" key="1">
    <citation type="submission" date="2019-02" db="EMBL/GenBank/DDBJ databases">
        <title>Deep-cultivation of Planctomycetes and their phenomic and genomic characterization uncovers novel biology.</title>
        <authorList>
            <person name="Wiegand S."/>
            <person name="Jogler M."/>
            <person name="Boedeker C."/>
            <person name="Pinto D."/>
            <person name="Vollmers J."/>
            <person name="Rivas-Marin E."/>
            <person name="Kohn T."/>
            <person name="Peeters S.H."/>
            <person name="Heuer A."/>
            <person name="Rast P."/>
            <person name="Oberbeckmann S."/>
            <person name="Bunk B."/>
            <person name="Jeske O."/>
            <person name="Meyerdierks A."/>
            <person name="Storesund J.E."/>
            <person name="Kallscheuer N."/>
            <person name="Luecker S."/>
            <person name="Lage O.M."/>
            <person name="Pohl T."/>
            <person name="Merkel B.J."/>
            <person name="Hornburger P."/>
            <person name="Mueller R.-W."/>
            <person name="Bruemmer F."/>
            <person name="Labrenz M."/>
            <person name="Spormann A.M."/>
            <person name="Op den Camp H."/>
            <person name="Overmann J."/>
            <person name="Amann R."/>
            <person name="Jetten M.S.M."/>
            <person name="Mascher T."/>
            <person name="Medema M.H."/>
            <person name="Devos D.P."/>
            <person name="Kaster A.-K."/>
            <person name="Ovreas L."/>
            <person name="Rohde M."/>
            <person name="Galperin M.Y."/>
            <person name="Jogler C."/>
        </authorList>
    </citation>
    <scope>NUCLEOTIDE SEQUENCE [LARGE SCALE GENOMIC DNA]</scope>
    <source>
        <strain evidence="1 2">HG66A1</strain>
    </source>
</reference>
<dbReference type="EMBL" id="CP036266">
    <property type="protein sequence ID" value="QDT21782.1"/>
    <property type="molecule type" value="Genomic_DNA"/>
</dbReference>
<proteinExistence type="predicted"/>
<evidence type="ECO:0000313" key="1">
    <source>
        <dbReference type="EMBL" id="QDT21782.1"/>
    </source>
</evidence>
<dbReference type="AlphaFoldDB" id="A0A517PQZ8"/>